<reference evidence="2" key="1">
    <citation type="submission" date="2023-01" db="EMBL/GenBank/DDBJ databases">
        <title>Exophiala dermititidis isolated from Cystic Fibrosis Patient.</title>
        <authorList>
            <person name="Kurbessoian T."/>
            <person name="Crocker A."/>
            <person name="Murante D."/>
            <person name="Hogan D.A."/>
            <person name="Stajich J.E."/>
        </authorList>
    </citation>
    <scope>NUCLEOTIDE SEQUENCE</scope>
    <source>
        <strain evidence="2">Ex8</strain>
    </source>
</reference>
<feature type="compositionally biased region" description="Acidic residues" evidence="1">
    <location>
        <begin position="558"/>
        <end position="585"/>
    </location>
</feature>
<dbReference type="EMBL" id="JAJGCB010000011">
    <property type="protein sequence ID" value="KAJ8990286.1"/>
    <property type="molecule type" value="Genomic_DNA"/>
</dbReference>
<organism evidence="2 3">
    <name type="scientific">Exophiala dermatitidis</name>
    <name type="common">Black yeast-like fungus</name>
    <name type="synonym">Wangiella dermatitidis</name>
    <dbReference type="NCBI Taxonomy" id="5970"/>
    <lineage>
        <taxon>Eukaryota</taxon>
        <taxon>Fungi</taxon>
        <taxon>Dikarya</taxon>
        <taxon>Ascomycota</taxon>
        <taxon>Pezizomycotina</taxon>
        <taxon>Eurotiomycetes</taxon>
        <taxon>Chaetothyriomycetidae</taxon>
        <taxon>Chaetothyriales</taxon>
        <taxon>Herpotrichiellaceae</taxon>
        <taxon>Exophiala</taxon>
    </lineage>
</organism>
<dbReference type="AlphaFoldDB" id="A0AAN6IX31"/>
<feature type="compositionally biased region" description="Basic and acidic residues" evidence="1">
    <location>
        <begin position="625"/>
        <end position="634"/>
    </location>
</feature>
<evidence type="ECO:0000313" key="2">
    <source>
        <dbReference type="EMBL" id="KAJ8990286.1"/>
    </source>
</evidence>
<feature type="region of interest" description="Disordered" evidence="1">
    <location>
        <begin position="480"/>
        <end position="634"/>
    </location>
</feature>
<name>A0AAN6IX31_EXODE</name>
<protein>
    <submittedName>
        <fullName evidence="2">Uncharacterized protein</fullName>
    </submittedName>
</protein>
<feature type="compositionally biased region" description="Basic and acidic residues" evidence="1">
    <location>
        <begin position="542"/>
        <end position="557"/>
    </location>
</feature>
<sequence>MESLSTEDKMHRSPILHGMQAALDDAGIADDERHDIPQLSDLDDTVDENLRNTAQLFLQVHRTEIAARDAEISRLKMELTRVREGLKGLKEQTQKSTGVGNPSQQSTGESADLPEDYVYVQAADATVAEPGWQTESLVTVRLDNILTKLDNDGVSHAQQKIQDIWDSCLQVVQSVMNQSLSDEMLVQWNVVHWLEFKDRIPNIASVPLEPSNSPRARQTRTMLVMALLGKSLEEYIFSPTYLFEDDDELRLLLFKMTNTRMKTLWRRMLLWMSDEGDRKETVKSSRVQSAVEETMEPLQKLLDAETFIQLTSELQEVVSKAAEAWEPLQRCQQHFEVSTNLTTRAAGWEWSSIHFKSDHAGLGMDLVPVDSGAFSLDGQEVLMVLFPRVCAIDRSQNPAFTPVFRGIVLQKSELQELEMVVETGLPDSRAAGLDPGTSPATNPETELNQQQQKEAGSPALTATESVIASIKATTAAAVSVVAPSLSKEQEKKEGDGDGTGEEGHPDQHEAGTDATETEDHVTKSNEVEGEPHIVPELEEMNEDRHEDGENNKDKKDKDEDEDEEDDSGDAEDEEEDDADSDDGASEDGTGTETETETESDQSEADVDKTAQEDRQAHDYVNSAVDEGKVEVVQP</sequence>
<feature type="compositionally biased region" description="Basic and acidic residues" evidence="1">
    <location>
        <begin position="487"/>
        <end position="535"/>
    </location>
</feature>
<comment type="caution">
    <text evidence="2">The sequence shown here is derived from an EMBL/GenBank/DDBJ whole genome shotgun (WGS) entry which is preliminary data.</text>
</comment>
<evidence type="ECO:0000256" key="1">
    <source>
        <dbReference type="SAM" id="MobiDB-lite"/>
    </source>
</evidence>
<gene>
    <name evidence="2" type="ORF">HRR80_005772</name>
</gene>
<accession>A0AAN6IX31</accession>
<feature type="region of interest" description="Disordered" evidence="1">
    <location>
        <begin position="86"/>
        <end position="112"/>
    </location>
</feature>
<dbReference type="Proteomes" id="UP001161757">
    <property type="component" value="Unassembled WGS sequence"/>
</dbReference>
<proteinExistence type="predicted"/>
<feature type="compositionally biased region" description="Polar residues" evidence="1">
    <location>
        <begin position="438"/>
        <end position="460"/>
    </location>
</feature>
<feature type="compositionally biased region" description="Basic and acidic residues" evidence="1">
    <location>
        <begin position="605"/>
        <end position="617"/>
    </location>
</feature>
<evidence type="ECO:0000313" key="3">
    <source>
        <dbReference type="Proteomes" id="UP001161757"/>
    </source>
</evidence>
<feature type="compositionally biased region" description="Acidic residues" evidence="1">
    <location>
        <begin position="593"/>
        <end position="604"/>
    </location>
</feature>
<feature type="region of interest" description="Disordered" evidence="1">
    <location>
        <begin position="426"/>
        <end position="460"/>
    </location>
</feature>
<feature type="compositionally biased region" description="Polar residues" evidence="1">
    <location>
        <begin position="94"/>
        <end position="109"/>
    </location>
</feature>